<dbReference type="PRINTS" id="PR01415">
    <property type="entry name" value="ANKYRIN"/>
</dbReference>
<dbReference type="EMBL" id="ML738586">
    <property type="protein sequence ID" value="KAE8168384.1"/>
    <property type="molecule type" value="Genomic_DNA"/>
</dbReference>
<dbReference type="InterPro" id="IPR002110">
    <property type="entry name" value="Ankyrin_rpt"/>
</dbReference>
<dbReference type="Pfam" id="PF17111">
    <property type="entry name" value="PigL_N"/>
    <property type="match status" value="1"/>
</dbReference>
<keyword evidence="2 3" id="KW-0040">ANK repeat</keyword>
<evidence type="ECO:0000259" key="5">
    <source>
        <dbReference type="Pfam" id="PF17111"/>
    </source>
</evidence>
<dbReference type="Pfam" id="PF12796">
    <property type="entry name" value="Ank_2"/>
    <property type="match status" value="3"/>
</dbReference>
<reference evidence="6 7" key="1">
    <citation type="submission" date="2019-04" db="EMBL/GenBank/DDBJ databases">
        <title>Friends and foes A comparative genomics study of 23 Aspergillus species from section Flavi.</title>
        <authorList>
            <consortium name="DOE Joint Genome Institute"/>
            <person name="Kjaerbolling I."/>
            <person name="Vesth T."/>
            <person name="Frisvad J.C."/>
            <person name="Nybo J.L."/>
            <person name="Theobald S."/>
            <person name="Kildgaard S."/>
            <person name="Isbrandt T."/>
            <person name="Kuo A."/>
            <person name="Sato A."/>
            <person name="Lyhne E.K."/>
            <person name="Kogle M.E."/>
            <person name="Wiebenga A."/>
            <person name="Kun R.S."/>
            <person name="Lubbers R.J."/>
            <person name="Makela M.R."/>
            <person name="Barry K."/>
            <person name="Chovatia M."/>
            <person name="Clum A."/>
            <person name="Daum C."/>
            <person name="Haridas S."/>
            <person name="He G."/>
            <person name="LaButti K."/>
            <person name="Lipzen A."/>
            <person name="Mondo S."/>
            <person name="Riley R."/>
            <person name="Salamov A."/>
            <person name="Simmons B.A."/>
            <person name="Magnuson J.K."/>
            <person name="Henrissat B."/>
            <person name="Mortensen U.H."/>
            <person name="Larsen T.O."/>
            <person name="Devries R.P."/>
            <person name="Grigoriev I.V."/>
            <person name="Machida M."/>
            <person name="Baker S.E."/>
            <person name="Andersen M.R."/>
        </authorList>
    </citation>
    <scope>NUCLEOTIDE SEQUENCE [LARGE SCALE GENOMIC DNA]</scope>
    <source>
        <strain evidence="6 7">CBS 117626</strain>
    </source>
</reference>
<feature type="repeat" description="ANK" evidence="3">
    <location>
        <begin position="425"/>
        <end position="454"/>
    </location>
</feature>
<gene>
    <name evidence="6" type="ORF">BDV40DRAFT_294926</name>
</gene>
<dbReference type="PROSITE" id="PS50088">
    <property type="entry name" value="ANK_REPEAT"/>
    <property type="match status" value="5"/>
</dbReference>
<feature type="compositionally biased region" description="Low complexity" evidence="4">
    <location>
        <begin position="217"/>
        <end position="229"/>
    </location>
</feature>
<evidence type="ECO:0000256" key="3">
    <source>
        <dbReference type="PROSITE-ProRule" id="PRU00023"/>
    </source>
</evidence>
<dbReference type="Gene3D" id="1.25.40.20">
    <property type="entry name" value="Ankyrin repeat-containing domain"/>
    <property type="match status" value="2"/>
</dbReference>
<keyword evidence="1" id="KW-0677">Repeat</keyword>
<evidence type="ECO:0000256" key="1">
    <source>
        <dbReference type="ARBA" id="ARBA00022737"/>
    </source>
</evidence>
<dbReference type="PANTHER" id="PTHR24173:SF74">
    <property type="entry name" value="ANKYRIN REPEAT DOMAIN-CONTAINING PROTEIN 16"/>
    <property type="match status" value="1"/>
</dbReference>
<protein>
    <submittedName>
        <fullName evidence="6">Ankyrin repeat-containing domain protein</fullName>
    </submittedName>
</protein>
<feature type="repeat" description="ANK" evidence="3">
    <location>
        <begin position="458"/>
        <end position="490"/>
    </location>
</feature>
<sequence>MDGIGTASAILQLSGTAVKASWQLYYFIVTIQDAPRELCLLRDNVQALATVLSNLEESLKSPETQKIVDQDTEIRKNLVSLQCLITKCEAMCRQLNECLRPYIRNGKTEKASIEGQDGDNSPTAESSVSMGSIHKIAWYFKRKDVFLRVSELQRTKELFSDAMGSLTLLLMMRISRISAGPDDSALPVSSNGHQFNDDAGSAIALWADTVQSQSLSIDSTSSSSSQTLSRPGTPKPGDPKLTGELFEAVKRNSIPLVEYLLDRVDINTRRPRDGRTALSFAAELGSVKMTKFLLDHGALVNIRQYTRTCADSKGPTFIGGRTPLHWAADSGASTKGEIIKLLLDHGANPNVATSAGRPALQFVCMQGDCKSARILLDRGADVNFQSFHHGWCAVNEAAHFNHTELLKVLLEYDPLLDVTVDLKGDRKAPLHSAVCNRNTEFMKLLLENGADPDIGMFEGNTPLHLAAAMGWLEGIDILLDSNASVDARDDFLFETPLHKAARNRKAKACQLLCQRGASPAIQNIDGLDYQSILKCTQRYPDDWKVNQDKVYFLS</sequence>
<proteinExistence type="predicted"/>
<dbReference type="PANTHER" id="PTHR24173">
    <property type="entry name" value="ANKYRIN REPEAT CONTAINING"/>
    <property type="match status" value="1"/>
</dbReference>
<evidence type="ECO:0000313" key="6">
    <source>
        <dbReference type="EMBL" id="KAE8168384.1"/>
    </source>
</evidence>
<organism evidence="6 7">
    <name type="scientific">Aspergillus tamarii</name>
    <dbReference type="NCBI Taxonomy" id="41984"/>
    <lineage>
        <taxon>Eukaryota</taxon>
        <taxon>Fungi</taxon>
        <taxon>Dikarya</taxon>
        <taxon>Ascomycota</taxon>
        <taxon>Pezizomycotina</taxon>
        <taxon>Eurotiomycetes</taxon>
        <taxon>Eurotiomycetidae</taxon>
        <taxon>Eurotiales</taxon>
        <taxon>Aspergillaceae</taxon>
        <taxon>Aspergillus</taxon>
        <taxon>Aspergillus subgen. Circumdati</taxon>
    </lineage>
</organism>
<dbReference type="OrthoDB" id="1577640at2759"/>
<accession>A0A5N6VBV2</accession>
<feature type="repeat" description="ANK" evidence="3">
    <location>
        <begin position="355"/>
        <end position="387"/>
    </location>
</feature>
<dbReference type="SUPFAM" id="SSF48403">
    <property type="entry name" value="Ankyrin repeat"/>
    <property type="match status" value="1"/>
</dbReference>
<keyword evidence="7" id="KW-1185">Reference proteome</keyword>
<feature type="repeat" description="ANK" evidence="3">
    <location>
        <begin position="319"/>
        <end position="354"/>
    </location>
</feature>
<dbReference type="AlphaFoldDB" id="A0A5N6VBV2"/>
<dbReference type="InterPro" id="IPR031348">
    <property type="entry name" value="PigL_N"/>
</dbReference>
<feature type="domain" description="Azaphilone pigments biosynthesis cluster protein L N-terminal" evidence="5">
    <location>
        <begin position="1"/>
        <end position="113"/>
    </location>
</feature>
<evidence type="ECO:0000256" key="4">
    <source>
        <dbReference type="SAM" id="MobiDB-lite"/>
    </source>
</evidence>
<dbReference type="Proteomes" id="UP000326950">
    <property type="component" value="Unassembled WGS sequence"/>
</dbReference>
<feature type="repeat" description="ANK" evidence="3">
    <location>
        <begin position="273"/>
        <end position="305"/>
    </location>
</feature>
<dbReference type="InterPro" id="IPR036770">
    <property type="entry name" value="Ankyrin_rpt-contain_sf"/>
</dbReference>
<evidence type="ECO:0000256" key="2">
    <source>
        <dbReference type="ARBA" id="ARBA00023043"/>
    </source>
</evidence>
<feature type="region of interest" description="Disordered" evidence="4">
    <location>
        <begin position="217"/>
        <end position="242"/>
    </location>
</feature>
<dbReference type="PROSITE" id="PS50297">
    <property type="entry name" value="ANK_REP_REGION"/>
    <property type="match status" value="5"/>
</dbReference>
<dbReference type="SMART" id="SM00248">
    <property type="entry name" value="ANK"/>
    <property type="match status" value="8"/>
</dbReference>
<name>A0A5N6VBV2_ASPTM</name>
<evidence type="ECO:0000313" key="7">
    <source>
        <dbReference type="Proteomes" id="UP000326950"/>
    </source>
</evidence>